<keyword evidence="2" id="KW-1185">Reference proteome</keyword>
<dbReference type="AlphaFoldDB" id="A0A6A6AY21"/>
<dbReference type="Proteomes" id="UP000799438">
    <property type="component" value="Unassembled WGS sequence"/>
</dbReference>
<evidence type="ECO:0000313" key="2">
    <source>
        <dbReference type="Proteomes" id="UP000799438"/>
    </source>
</evidence>
<dbReference type="Pfam" id="PF20174">
    <property type="entry name" value="DUF6540"/>
    <property type="match status" value="1"/>
</dbReference>
<proteinExistence type="predicted"/>
<name>A0A6A6AY21_9PEZI</name>
<gene>
    <name evidence="1" type="ORF">K452DRAFT_292716</name>
</gene>
<sequence>MAATKIHVSIAVFKGDPVDYQIFRHTMLWFRFADQLPPVSIDVMGPPQEFQFQVRENYDPSQSRDFAKEVSVGYLRVAMTKPQLVNLISQTPLENSNPEFNCQVWVEAALKRLQAQNYISEDEYRAGVDGMVDAIMEARDEP</sequence>
<dbReference type="InterPro" id="IPR046670">
    <property type="entry name" value="DUF6540"/>
</dbReference>
<accession>A0A6A6AY21</accession>
<reference evidence="1" key="1">
    <citation type="journal article" date="2020" name="Stud. Mycol.">
        <title>101 Dothideomycetes genomes: a test case for predicting lifestyles and emergence of pathogens.</title>
        <authorList>
            <person name="Haridas S."/>
            <person name="Albert R."/>
            <person name="Binder M."/>
            <person name="Bloem J."/>
            <person name="Labutti K."/>
            <person name="Salamov A."/>
            <person name="Andreopoulos B."/>
            <person name="Baker S."/>
            <person name="Barry K."/>
            <person name="Bills G."/>
            <person name="Bluhm B."/>
            <person name="Cannon C."/>
            <person name="Castanera R."/>
            <person name="Culley D."/>
            <person name="Daum C."/>
            <person name="Ezra D."/>
            <person name="Gonzalez J."/>
            <person name="Henrissat B."/>
            <person name="Kuo A."/>
            <person name="Liang C."/>
            <person name="Lipzen A."/>
            <person name="Lutzoni F."/>
            <person name="Magnuson J."/>
            <person name="Mondo S."/>
            <person name="Nolan M."/>
            <person name="Ohm R."/>
            <person name="Pangilinan J."/>
            <person name="Park H.-J."/>
            <person name="Ramirez L."/>
            <person name="Alfaro M."/>
            <person name="Sun H."/>
            <person name="Tritt A."/>
            <person name="Yoshinaga Y."/>
            <person name="Zwiers L.-H."/>
            <person name="Turgeon B."/>
            <person name="Goodwin S."/>
            <person name="Spatafora J."/>
            <person name="Crous P."/>
            <person name="Grigoriev I."/>
        </authorList>
    </citation>
    <scope>NUCLEOTIDE SEQUENCE</scope>
    <source>
        <strain evidence="1">CBS 121167</strain>
    </source>
</reference>
<evidence type="ECO:0000313" key="1">
    <source>
        <dbReference type="EMBL" id="KAF2136063.1"/>
    </source>
</evidence>
<dbReference type="EMBL" id="ML995536">
    <property type="protein sequence ID" value="KAF2136063.1"/>
    <property type="molecule type" value="Genomic_DNA"/>
</dbReference>
<dbReference type="GeneID" id="54298924"/>
<protein>
    <submittedName>
        <fullName evidence="1">Uncharacterized protein</fullName>
    </submittedName>
</protein>
<dbReference type="OrthoDB" id="37659at2759"/>
<organism evidence="1 2">
    <name type="scientific">Aplosporella prunicola CBS 121167</name>
    <dbReference type="NCBI Taxonomy" id="1176127"/>
    <lineage>
        <taxon>Eukaryota</taxon>
        <taxon>Fungi</taxon>
        <taxon>Dikarya</taxon>
        <taxon>Ascomycota</taxon>
        <taxon>Pezizomycotina</taxon>
        <taxon>Dothideomycetes</taxon>
        <taxon>Dothideomycetes incertae sedis</taxon>
        <taxon>Botryosphaeriales</taxon>
        <taxon>Aplosporellaceae</taxon>
        <taxon>Aplosporella</taxon>
    </lineage>
</organism>
<dbReference type="RefSeq" id="XP_033391781.1">
    <property type="nucleotide sequence ID" value="XM_033541428.1"/>
</dbReference>